<protein>
    <submittedName>
        <fullName evidence="3">MFS transporter</fullName>
    </submittedName>
</protein>
<keyword evidence="2" id="KW-0472">Membrane</keyword>
<dbReference type="RefSeq" id="WP_367991488.1">
    <property type="nucleotide sequence ID" value="NZ_JBFPJR010000005.1"/>
</dbReference>
<dbReference type="Proteomes" id="UP001556631">
    <property type="component" value="Unassembled WGS sequence"/>
</dbReference>
<name>A0ABV3SXJ5_9ACTN</name>
<evidence type="ECO:0000313" key="3">
    <source>
        <dbReference type="EMBL" id="MEX0426753.1"/>
    </source>
</evidence>
<reference evidence="3 4" key="1">
    <citation type="submission" date="2024-07" db="EMBL/GenBank/DDBJ databases">
        <authorList>
            <person name="Lee S."/>
            <person name="Kang M."/>
        </authorList>
    </citation>
    <scope>NUCLEOTIDE SEQUENCE [LARGE SCALE GENOMIC DNA]</scope>
    <source>
        <strain evidence="3 4">DS6</strain>
    </source>
</reference>
<evidence type="ECO:0000313" key="4">
    <source>
        <dbReference type="Proteomes" id="UP001556631"/>
    </source>
</evidence>
<feature type="transmembrane region" description="Helical" evidence="2">
    <location>
        <begin position="265"/>
        <end position="284"/>
    </location>
</feature>
<organism evidence="3 4">
    <name type="scientific">Nocardioides eburneus</name>
    <dbReference type="NCBI Taxonomy" id="3231482"/>
    <lineage>
        <taxon>Bacteria</taxon>
        <taxon>Bacillati</taxon>
        <taxon>Actinomycetota</taxon>
        <taxon>Actinomycetes</taxon>
        <taxon>Propionibacteriales</taxon>
        <taxon>Nocardioidaceae</taxon>
        <taxon>Nocardioides</taxon>
    </lineage>
</organism>
<keyword evidence="4" id="KW-1185">Reference proteome</keyword>
<evidence type="ECO:0000256" key="1">
    <source>
        <dbReference type="SAM" id="MobiDB-lite"/>
    </source>
</evidence>
<feature type="transmembrane region" description="Helical" evidence="2">
    <location>
        <begin position="329"/>
        <end position="348"/>
    </location>
</feature>
<feature type="transmembrane region" description="Helical" evidence="2">
    <location>
        <begin position="214"/>
        <end position="234"/>
    </location>
</feature>
<accession>A0ABV3SXJ5</accession>
<evidence type="ECO:0000256" key="2">
    <source>
        <dbReference type="SAM" id="Phobius"/>
    </source>
</evidence>
<gene>
    <name evidence="3" type="ORF">AB3X52_03900</name>
</gene>
<comment type="caution">
    <text evidence="3">The sequence shown here is derived from an EMBL/GenBank/DDBJ whole genome shotgun (WGS) entry which is preliminary data.</text>
</comment>
<feature type="transmembrane region" description="Helical" evidence="2">
    <location>
        <begin position="240"/>
        <end position="258"/>
    </location>
</feature>
<keyword evidence="2" id="KW-0812">Transmembrane</keyword>
<feature type="transmembrane region" description="Helical" evidence="2">
    <location>
        <begin position="290"/>
        <end position="308"/>
    </location>
</feature>
<dbReference type="EMBL" id="JBFPJR010000005">
    <property type="protein sequence ID" value="MEX0426753.1"/>
    <property type="molecule type" value="Genomic_DNA"/>
</dbReference>
<sequence>MSTTEPAAALRRRWSDIVRAAERHPIVTTAVVAAVLQLVWWVALANSGGDIAAQDAWADFARRNPGKAYNFAWYGGVHSVSYSVMSPYIMAGLGVRTTMMLAATVSAALIAFLLTRVRGLGHPLLPALVGAVALLGNSISGRTTFVLGMAFGLGALAAVVAWPDRWHGPGRPRWVRGSVVALLSLLATFGSPVDGLFLGLVAAALWLARRRAAAYALGIPPVLVVLLSKLFFPLDGVQPMHWSSAILPCLMAVLLALTAPAPWRLVRVACAVYVVAVLFSWLVHTPIGTNVTRLGLVFGGVVLTAVLVSGRARSPLPARVRLGGRLVRVPVTLLAALALVASGAWQVATAAKDLVHTSPAPAWDVDTAAVVAKLRSLGAGESRIEVVPSASHREVSALSQFVLARGWTRQVDVQYNARFYDQQDPLTAAEYRSWLHAWAVSYVVVPPGRPDNGSLTETALIKAGLPYLRLAWKDPNWRVYRVVDATPTVSGGATVSSWDEAGIVFSVPKPGRYVIKEKYSRHMVLVDALGEPFPSPETSADNVHGCLLEQQPPPADDTTDHAEDSARSGWTVLRAPAEGTYRLTSDYTHRTACPQE</sequence>
<feature type="transmembrane region" description="Helical" evidence="2">
    <location>
        <begin position="144"/>
        <end position="162"/>
    </location>
</feature>
<keyword evidence="2" id="KW-1133">Transmembrane helix</keyword>
<feature type="region of interest" description="Disordered" evidence="1">
    <location>
        <begin position="545"/>
        <end position="571"/>
    </location>
</feature>
<feature type="transmembrane region" description="Helical" evidence="2">
    <location>
        <begin position="182"/>
        <end position="207"/>
    </location>
</feature>
<feature type="transmembrane region" description="Helical" evidence="2">
    <location>
        <begin position="93"/>
        <end position="114"/>
    </location>
</feature>
<proteinExistence type="predicted"/>